<feature type="region of interest" description="Disordered" evidence="1">
    <location>
        <begin position="191"/>
        <end position="210"/>
    </location>
</feature>
<name>A0A814RR09_9BILA</name>
<sequence>MCSSRHDVFQIKNYFKTLASAFSKYTKEKLHFQLIVIDYSWGSIHGILNSLNHEDPIEYAFRILRLIKGQSTEDDGLNSNLVSCAAHTMHRFTKSLGKLQLDPQIFVFFCYCFSLMLNSTTEKEIKDIFFSIGVICLTKYTNQPKQIVDILEHSLINNNYENISDLIELNGEITICNNFCDAEDICDEVRTQSDNDSVSDDQECDDINES</sequence>
<dbReference type="Proteomes" id="UP000663879">
    <property type="component" value="Unassembled WGS sequence"/>
</dbReference>
<evidence type="ECO:0000313" key="3">
    <source>
        <dbReference type="Proteomes" id="UP000663879"/>
    </source>
</evidence>
<proteinExistence type="predicted"/>
<accession>A0A814RR09</accession>
<evidence type="ECO:0000313" key="2">
    <source>
        <dbReference type="EMBL" id="CAF1137681.1"/>
    </source>
</evidence>
<gene>
    <name evidence="2" type="ORF">OXX778_LOCUS22760</name>
</gene>
<reference evidence="2" key="1">
    <citation type="submission" date="2021-02" db="EMBL/GenBank/DDBJ databases">
        <authorList>
            <person name="Nowell W R."/>
        </authorList>
    </citation>
    <scope>NUCLEOTIDE SEQUENCE</scope>
    <source>
        <strain evidence="2">Ploen Becks lab</strain>
    </source>
</reference>
<keyword evidence="3" id="KW-1185">Reference proteome</keyword>
<dbReference type="AlphaFoldDB" id="A0A814RR09"/>
<dbReference type="EMBL" id="CAJNOC010010197">
    <property type="protein sequence ID" value="CAF1137681.1"/>
    <property type="molecule type" value="Genomic_DNA"/>
</dbReference>
<organism evidence="2 3">
    <name type="scientific">Brachionus calyciflorus</name>
    <dbReference type="NCBI Taxonomy" id="104777"/>
    <lineage>
        <taxon>Eukaryota</taxon>
        <taxon>Metazoa</taxon>
        <taxon>Spiralia</taxon>
        <taxon>Gnathifera</taxon>
        <taxon>Rotifera</taxon>
        <taxon>Eurotatoria</taxon>
        <taxon>Monogononta</taxon>
        <taxon>Pseudotrocha</taxon>
        <taxon>Ploima</taxon>
        <taxon>Brachionidae</taxon>
        <taxon>Brachionus</taxon>
    </lineage>
</organism>
<feature type="compositionally biased region" description="Acidic residues" evidence="1">
    <location>
        <begin position="197"/>
        <end position="210"/>
    </location>
</feature>
<protein>
    <submittedName>
        <fullName evidence="2">Uncharacterized protein</fullName>
    </submittedName>
</protein>
<comment type="caution">
    <text evidence="2">The sequence shown here is derived from an EMBL/GenBank/DDBJ whole genome shotgun (WGS) entry which is preliminary data.</text>
</comment>
<evidence type="ECO:0000256" key="1">
    <source>
        <dbReference type="SAM" id="MobiDB-lite"/>
    </source>
</evidence>